<evidence type="ECO:0000313" key="3">
    <source>
        <dbReference type="Proteomes" id="UP001055102"/>
    </source>
</evidence>
<dbReference type="EMBL" id="BPQR01000081">
    <property type="protein sequence ID" value="GJE08496.1"/>
    <property type="molecule type" value="Genomic_DNA"/>
</dbReference>
<dbReference type="RefSeq" id="WP_238278226.1">
    <property type="nucleotide sequence ID" value="NZ_BPQR01000081.1"/>
</dbReference>
<dbReference type="InterPro" id="IPR008807">
    <property type="entry name" value="ROS_MUCR"/>
</dbReference>
<gene>
    <name evidence="2" type="primary">ros_2</name>
    <name evidence="2" type="ORF">AOPFMNJM_3835</name>
</gene>
<comment type="caution">
    <text evidence="2">The sequence shown here is derived from an EMBL/GenBank/DDBJ whole genome shotgun (WGS) entry which is preliminary data.</text>
</comment>
<dbReference type="Proteomes" id="UP001055102">
    <property type="component" value="Unassembled WGS sequence"/>
</dbReference>
<dbReference type="Pfam" id="PF05443">
    <property type="entry name" value="ROS_MUCR"/>
    <property type="match status" value="1"/>
</dbReference>
<protein>
    <submittedName>
        <fullName evidence="2">Transcriptional regulatory protein ros</fullName>
    </submittedName>
</protein>
<evidence type="ECO:0000313" key="2">
    <source>
        <dbReference type="EMBL" id="GJE08496.1"/>
    </source>
</evidence>
<proteinExistence type="inferred from homology"/>
<accession>A0ABQ4T3M6</accession>
<reference evidence="2" key="1">
    <citation type="journal article" date="2021" name="Front. Microbiol.">
        <title>Comprehensive Comparative Genomics and Phenotyping of Methylobacterium Species.</title>
        <authorList>
            <person name="Alessa O."/>
            <person name="Ogura Y."/>
            <person name="Fujitani Y."/>
            <person name="Takami H."/>
            <person name="Hayashi T."/>
            <person name="Sahin N."/>
            <person name="Tani A."/>
        </authorList>
    </citation>
    <scope>NUCLEOTIDE SEQUENCE</scope>
    <source>
        <strain evidence="2">LMG 23639</strain>
    </source>
</reference>
<evidence type="ECO:0000256" key="1">
    <source>
        <dbReference type="ARBA" id="ARBA00007031"/>
    </source>
</evidence>
<name>A0ABQ4T3M6_9HYPH</name>
<reference evidence="2" key="2">
    <citation type="submission" date="2021-08" db="EMBL/GenBank/DDBJ databases">
        <authorList>
            <person name="Tani A."/>
            <person name="Ola A."/>
            <person name="Ogura Y."/>
            <person name="Katsura K."/>
            <person name="Hayashi T."/>
        </authorList>
    </citation>
    <scope>NUCLEOTIDE SEQUENCE</scope>
    <source>
        <strain evidence="2">LMG 23639</strain>
    </source>
</reference>
<dbReference type="Gene3D" id="1.10.10.1550">
    <property type="entry name" value="ROS/MUCR transcriptional regulator protein"/>
    <property type="match status" value="1"/>
</dbReference>
<dbReference type="InterPro" id="IPR041920">
    <property type="entry name" value="ROS/MUCR_sf"/>
</dbReference>
<comment type="similarity">
    <text evidence="1">Belongs to the ros/MucR family.</text>
</comment>
<organism evidence="2 3">
    <name type="scientific">Methylobacterium jeotgali</name>
    <dbReference type="NCBI Taxonomy" id="381630"/>
    <lineage>
        <taxon>Bacteria</taxon>
        <taxon>Pseudomonadati</taxon>
        <taxon>Pseudomonadota</taxon>
        <taxon>Alphaproteobacteria</taxon>
        <taxon>Hyphomicrobiales</taxon>
        <taxon>Methylobacteriaceae</taxon>
        <taxon>Methylobacterium</taxon>
    </lineage>
</organism>
<sequence length="153" mass="16663">MTEQTVSRAAQRLARTAEIASAYVSRNALPTEQLPNLMAEIHRALAALDGAAQAVDEVAVAAVRPSPAQIRRSVQPEALVSFIDGKSYKTLKRHLAKHGLTPAAYRQRYGLPVDYPTTASEYSERRSRLAREIGLGQPVRMAARLGGESRRAA</sequence>
<keyword evidence="3" id="KW-1185">Reference proteome</keyword>